<keyword evidence="5 8" id="KW-1133">Transmembrane helix</keyword>
<organism evidence="10 11">
    <name type="scientific">Kitasatospora arboriphila</name>
    <dbReference type="NCBI Taxonomy" id="258052"/>
    <lineage>
        <taxon>Bacteria</taxon>
        <taxon>Bacillati</taxon>
        <taxon>Actinomycetota</taxon>
        <taxon>Actinomycetes</taxon>
        <taxon>Kitasatosporales</taxon>
        <taxon>Streptomycetaceae</taxon>
        <taxon>Kitasatospora</taxon>
    </lineage>
</organism>
<dbReference type="CDD" id="cd17321">
    <property type="entry name" value="MFS_MMR_MDR_like"/>
    <property type="match status" value="1"/>
</dbReference>
<keyword evidence="3" id="KW-1003">Cell membrane</keyword>
<reference evidence="11" key="1">
    <citation type="journal article" date="2019" name="Int. J. Syst. Evol. Microbiol.">
        <title>The Global Catalogue of Microorganisms (GCM) 10K type strain sequencing project: providing services to taxonomists for standard genome sequencing and annotation.</title>
        <authorList>
            <consortium name="The Broad Institute Genomics Platform"/>
            <consortium name="The Broad Institute Genome Sequencing Center for Infectious Disease"/>
            <person name="Wu L."/>
            <person name="Ma J."/>
        </authorList>
    </citation>
    <scope>NUCLEOTIDE SEQUENCE [LARGE SCALE GENOMIC DNA]</scope>
    <source>
        <strain evidence="11">JCM 13002</strain>
    </source>
</reference>
<feature type="transmembrane region" description="Helical" evidence="8">
    <location>
        <begin position="90"/>
        <end position="109"/>
    </location>
</feature>
<feature type="transmembrane region" description="Helical" evidence="8">
    <location>
        <begin position="415"/>
        <end position="432"/>
    </location>
</feature>
<dbReference type="InterPro" id="IPR036259">
    <property type="entry name" value="MFS_trans_sf"/>
</dbReference>
<evidence type="ECO:0000256" key="1">
    <source>
        <dbReference type="ARBA" id="ARBA00004651"/>
    </source>
</evidence>
<keyword evidence="11" id="KW-1185">Reference proteome</keyword>
<dbReference type="PRINTS" id="PR01036">
    <property type="entry name" value="TCRTETB"/>
</dbReference>
<evidence type="ECO:0000256" key="4">
    <source>
        <dbReference type="ARBA" id="ARBA00022692"/>
    </source>
</evidence>
<evidence type="ECO:0000313" key="10">
    <source>
        <dbReference type="EMBL" id="GAA1078726.1"/>
    </source>
</evidence>
<dbReference type="Pfam" id="PF07690">
    <property type="entry name" value="MFS_1"/>
    <property type="match status" value="1"/>
</dbReference>
<feature type="transmembrane region" description="Helical" evidence="8">
    <location>
        <begin position="239"/>
        <end position="258"/>
    </location>
</feature>
<evidence type="ECO:0000256" key="5">
    <source>
        <dbReference type="ARBA" id="ARBA00022989"/>
    </source>
</evidence>
<feature type="transmembrane region" description="Helical" evidence="8">
    <location>
        <begin position="211"/>
        <end position="233"/>
    </location>
</feature>
<evidence type="ECO:0000256" key="7">
    <source>
        <dbReference type="ARBA" id="ARBA00023251"/>
    </source>
</evidence>
<feature type="transmembrane region" description="Helical" evidence="8">
    <location>
        <begin position="23"/>
        <end position="46"/>
    </location>
</feature>
<dbReference type="InterPro" id="IPR004638">
    <property type="entry name" value="EmrB-like"/>
</dbReference>
<feature type="transmembrane region" description="Helical" evidence="8">
    <location>
        <begin position="314"/>
        <end position="334"/>
    </location>
</feature>
<proteinExistence type="predicted"/>
<dbReference type="InterPro" id="IPR011701">
    <property type="entry name" value="MFS"/>
</dbReference>
<keyword evidence="2" id="KW-0813">Transport</keyword>
<evidence type="ECO:0000256" key="8">
    <source>
        <dbReference type="SAM" id="Phobius"/>
    </source>
</evidence>
<dbReference type="SUPFAM" id="SSF103473">
    <property type="entry name" value="MFS general substrate transporter"/>
    <property type="match status" value="1"/>
</dbReference>
<keyword evidence="7" id="KW-0046">Antibiotic resistance</keyword>
<comment type="caution">
    <text evidence="10">The sequence shown here is derived from an EMBL/GenBank/DDBJ whole genome shotgun (WGS) entry which is preliminary data.</text>
</comment>
<accession>A0ABP4E1A0</accession>
<sequence length="515" mass="53210">MAISDTVGAPAPPKAGRTQRKGITLTVIAATQLMVVLDATIVNIALPHIKNDLGFSDTTLSWVINAYTLTFGGLLLLGGRLGDILGRRRVFIVGTLLFGFASLLGGFAQDSTMLLAARALQGLGGAVCSPTAFALIASNFEEGPERNRAFGVFSAVAGSGAAIGLLAGGLLTEYLDWRWVFFVNVPIAVLIALAAPRFINESERTEGRFDLPGALTSTLGLVALVYGFIRAASDGWSDALTLASFAGGVVLVVAFVVIERRTAQPITPLHLFQDRNRTGGLIMMLCLAAAMFGIFFYITIFVQTVIHYSPLKAGVAFLPISAAIIVAAQIASALQAKLGPKVFMAGGAALVTVGLSWLTQLKADSGYVDGILGPTVIFGFGMGLIFVPVMLIAVSGVPNNETGAASGLLNSVQQIGGALGLSILTTVFSHAAKSKATELVPGFLQSATPEQAQHFQKAHEFPVGSAAYSETLAHGIGQAFIVGASLAVVALLVALSVVKAKASDLPSEGAAGVAL</sequence>
<feature type="transmembrane region" description="Helical" evidence="8">
    <location>
        <begin position="279"/>
        <end position="302"/>
    </location>
</feature>
<dbReference type="PANTHER" id="PTHR42718">
    <property type="entry name" value="MAJOR FACILITATOR SUPERFAMILY MULTIDRUG TRANSPORTER MFSC"/>
    <property type="match status" value="1"/>
</dbReference>
<protein>
    <submittedName>
        <fullName evidence="10">MFS transporter</fullName>
    </submittedName>
</protein>
<dbReference type="PROSITE" id="PS50850">
    <property type="entry name" value="MFS"/>
    <property type="match status" value="1"/>
</dbReference>
<dbReference type="Proteomes" id="UP001499987">
    <property type="component" value="Unassembled WGS sequence"/>
</dbReference>
<dbReference type="Gene3D" id="1.20.1720.10">
    <property type="entry name" value="Multidrug resistance protein D"/>
    <property type="match status" value="1"/>
</dbReference>
<keyword evidence="6 8" id="KW-0472">Membrane</keyword>
<evidence type="ECO:0000256" key="2">
    <source>
        <dbReference type="ARBA" id="ARBA00022448"/>
    </source>
</evidence>
<evidence type="ECO:0000256" key="6">
    <source>
        <dbReference type="ARBA" id="ARBA00023136"/>
    </source>
</evidence>
<feature type="transmembrane region" description="Helical" evidence="8">
    <location>
        <begin position="115"/>
        <end position="137"/>
    </location>
</feature>
<feature type="transmembrane region" description="Helical" evidence="8">
    <location>
        <begin position="371"/>
        <end position="394"/>
    </location>
</feature>
<feature type="transmembrane region" description="Helical" evidence="8">
    <location>
        <begin position="341"/>
        <end position="359"/>
    </location>
</feature>
<dbReference type="NCBIfam" id="TIGR00711">
    <property type="entry name" value="efflux_EmrB"/>
    <property type="match status" value="1"/>
</dbReference>
<keyword evidence="4 8" id="KW-0812">Transmembrane</keyword>
<feature type="transmembrane region" description="Helical" evidence="8">
    <location>
        <begin position="177"/>
        <end position="199"/>
    </location>
</feature>
<evidence type="ECO:0000313" key="11">
    <source>
        <dbReference type="Proteomes" id="UP001499987"/>
    </source>
</evidence>
<feature type="domain" description="Major facilitator superfamily (MFS) profile" evidence="9">
    <location>
        <begin position="24"/>
        <end position="502"/>
    </location>
</feature>
<dbReference type="Gene3D" id="1.20.1250.20">
    <property type="entry name" value="MFS general substrate transporter like domains"/>
    <property type="match status" value="1"/>
</dbReference>
<dbReference type="PANTHER" id="PTHR42718:SF46">
    <property type="entry name" value="BLR6921 PROTEIN"/>
    <property type="match status" value="1"/>
</dbReference>
<gene>
    <name evidence="10" type="ORF">GCM10009663_20970</name>
</gene>
<dbReference type="EMBL" id="BAAALD010000014">
    <property type="protein sequence ID" value="GAA1078726.1"/>
    <property type="molecule type" value="Genomic_DNA"/>
</dbReference>
<evidence type="ECO:0000256" key="3">
    <source>
        <dbReference type="ARBA" id="ARBA00022475"/>
    </source>
</evidence>
<dbReference type="InterPro" id="IPR020846">
    <property type="entry name" value="MFS_dom"/>
</dbReference>
<feature type="transmembrane region" description="Helical" evidence="8">
    <location>
        <begin position="149"/>
        <end position="171"/>
    </location>
</feature>
<dbReference type="RefSeq" id="WP_425555116.1">
    <property type="nucleotide sequence ID" value="NZ_BAAALD010000014.1"/>
</dbReference>
<feature type="transmembrane region" description="Helical" evidence="8">
    <location>
        <begin position="476"/>
        <end position="498"/>
    </location>
</feature>
<evidence type="ECO:0000259" key="9">
    <source>
        <dbReference type="PROSITE" id="PS50850"/>
    </source>
</evidence>
<comment type="subcellular location">
    <subcellularLocation>
        <location evidence="1">Cell membrane</location>
        <topology evidence="1">Multi-pass membrane protein</topology>
    </subcellularLocation>
</comment>
<name>A0ABP4E1A0_9ACTN</name>
<feature type="transmembrane region" description="Helical" evidence="8">
    <location>
        <begin position="58"/>
        <end position="78"/>
    </location>
</feature>